<feature type="region of interest" description="Disordered" evidence="1">
    <location>
        <begin position="32"/>
        <end position="70"/>
    </location>
</feature>
<reference evidence="2 3" key="1">
    <citation type="journal article" date="2020" name="ISME J.">
        <title>Uncovering the hidden diversity of litter-decomposition mechanisms in mushroom-forming fungi.</title>
        <authorList>
            <person name="Floudas D."/>
            <person name="Bentzer J."/>
            <person name="Ahren D."/>
            <person name="Johansson T."/>
            <person name="Persson P."/>
            <person name="Tunlid A."/>
        </authorList>
    </citation>
    <scope>NUCLEOTIDE SEQUENCE [LARGE SCALE GENOMIC DNA]</scope>
    <source>
        <strain evidence="2 3">CBS 101986</strain>
    </source>
</reference>
<dbReference type="Proteomes" id="UP000567179">
    <property type="component" value="Unassembled WGS sequence"/>
</dbReference>
<evidence type="ECO:0000313" key="2">
    <source>
        <dbReference type="EMBL" id="KAF5321461.1"/>
    </source>
</evidence>
<evidence type="ECO:0000313" key="3">
    <source>
        <dbReference type="Proteomes" id="UP000567179"/>
    </source>
</evidence>
<keyword evidence="3" id="KW-1185">Reference proteome</keyword>
<proteinExistence type="predicted"/>
<evidence type="ECO:0000256" key="1">
    <source>
        <dbReference type="SAM" id="MobiDB-lite"/>
    </source>
</evidence>
<protein>
    <submittedName>
        <fullName evidence="2">Uncharacterized protein</fullName>
    </submittedName>
</protein>
<name>A0A8H5F2Q4_9AGAR</name>
<organism evidence="2 3">
    <name type="scientific">Psilocybe cf. subviscida</name>
    <dbReference type="NCBI Taxonomy" id="2480587"/>
    <lineage>
        <taxon>Eukaryota</taxon>
        <taxon>Fungi</taxon>
        <taxon>Dikarya</taxon>
        <taxon>Basidiomycota</taxon>
        <taxon>Agaricomycotina</taxon>
        <taxon>Agaricomycetes</taxon>
        <taxon>Agaricomycetidae</taxon>
        <taxon>Agaricales</taxon>
        <taxon>Agaricineae</taxon>
        <taxon>Strophariaceae</taxon>
        <taxon>Psilocybe</taxon>
    </lineage>
</organism>
<sequence length="262" mass="27823">MHTVTHSPIFHRLRHRQFHSITRFHKSQLLPRSSATRLTLPPPHPTTSSTHSRRIHTSPPALFSSTSTTMSAQELTQQIKSHHSSISDASALANTAAFLQNLSASASASTSTLSFDPITLLLKPVFPSPLSQPTDDGGDANHELQALTQLAVDAQQRAFAESHSSALVGEGNEADDMSDIAFWVPAREEGEDPLSSAANPDGIARGLGLDGVGETSEPEPARIVPDGVRLTVTGLPDSRVIVLEGRRVAGGWAGLVGVGVWS</sequence>
<gene>
    <name evidence="2" type="ORF">D9619_001422</name>
</gene>
<dbReference type="AlphaFoldDB" id="A0A8H5F2Q4"/>
<comment type="caution">
    <text evidence="2">The sequence shown here is derived from an EMBL/GenBank/DDBJ whole genome shotgun (WGS) entry which is preliminary data.</text>
</comment>
<dbReference type="EMBL" id="JAACJJ010000028">
    <property type="protein sequence ID" value="KAF5321461.1"/>
    <property type="molecule type" value="Genomic_DNA"/>
</dbReference>
<accession>A0A8H5F2Q4</accession>